<sequence>MFMLLSLSRLAVTALIIQSLAICMVWSSLIPSPPGCSIGRPMKDLDINQFVGKWYGIAVTPLSTDILGTWRNYQKYISFIDQSQGGPYVGVNKTSSDGYKNTCTEDYNKFYTTEEEGIFARDDKADPDVYVLVIDTDYNNYALTHEYFVKLNESLFGFYSRECVPRRSTLNVLKRLLDRDPCLQVENFIKVEHVGCEGKELDEACRRDPWAKFWTMFAARGRNWEGARGKGGRRG</sequence>
<gene>
    <name evidence="3" type="primary">LOC106157003</name>
</gene>
<dbReference type="SUPFAM" id="SSF50814">
    <property type="entry name" value="Lipocalins"/>
    <property type="match status" value="1"/>
</dbReference>
<proteinExistence type="predicted"/>
<dbReference type="RefSeq" id="XP_013387920.1">
    <property type="nucleotide sequence ID" value="XM_013532466.2"/>
</dbReference>
<dbReference type="AlphaFoldDB" id="A0A1S3HPF9"/>
<dbReference type="InParanoid" id="A0A1S3HPF9"/>
<feature type="signal peptide" evidence="1">
    <location>
        <begin position="1"/>
        <end position="21"/>
    </location>
</feature>
<organism evidence="2 3">
    <name type="scientific">Lingula anatina</name>
    <name type="common">Brachiopod</name>
    <name type="synonym">Lingula unguis</name>
    <dbReference type="NCBI Taxonomy" id="7574"/>
    <lineage>
        <taxon>Eukaryota</taxon>
        <taxon>Metazoa</taxon>
        <taxon>Spiralia</taxon>
        <taxon>Lophotrochozoa</taxon>
        <taxon>Brachiopoda</taxon>
        <taxon>Linguliformea</taxon>
        <taxon>Lingulata</taxon>
        <taxon>Lingulida</taxon>
        <taxon>Linguloidea</taxon>
        <taxon>Lingulidae</taxon>
        <taxon>Lingula</taxon>
    </lineage>
</organism>
<keyword evidence="1" id="KW-0732">Signal</keyword>
<keyword evidence="2" id="KW-1185">Reference proteome</keyword>
<dbReference type="Proteomes" id="UP000085678">
    <property type="component" value="Unplaced"/>
</dbReference>
<reference evidence="3" key="1">
    <citation type="submission" date="2025-08" db="UniProtKB">
        <authorList>
            <consortium name="RefSeq"/>
        </authorList>
    </citation>
    <scope>IDENTIFICATION</scope>
    <source>
        <tissue evidence="3">Gonads</tissue>
    </source>
</reference>
<evidence type="ECO:0000313" key="2">
    <source>
        <dbReference type="Proteomes" id="UP000085678"/>
    </source>
</evidence>
<dbReference type="GeneID" id="106157003"/>
<dbReference type="InterPro" id="IPR022272">
    <property type="entry name" value="Lipocalin_CS"/>
</dbReference>
<dbReference type="Gene3D" id="2.40.128.20">
    <property type="match status" value="1"/>
</dbReference>
<protein>
    <submittedName>
        <fullName evidence="3">Uncharacterized protein LOC106157003</fullName>
    </submittedName>
</protein>
<feature type="chain" id="PRO_5010338986" evidence="1">
    <location>
        <begin position="22"/>
        <end position="235"/>
    </location>
</feature>
<dbReference type="GO" id="GO:0008289">
    <property type="term" value="F:lipid binding"/>
    <property type="evidence" value="ECO:0007669"/>
    <property type="project" value="UniProtKB-KW"/>
</dbReference>
<dbReference type="InterPro" id="IPR012674">
    <property type="entry name" value="Calycin"/>
</dbReference>
<evidence type="ECO:0000256" key="1">
    <source>
        <dbReference type="SAM" id="SignalP"/>
    </source>
</evidence>
<evidence type="ECO:0000313" key="3">
    <source>
        <dbReference type="RefSeq" id="XP_013387920.1"/>
    </source>
</evidence>
<accession>A0A1S3HPF9</accession>
<dbReference type="PROSITE" id="PS00213">
    <property type="entry name" value="LIPOCALIN"/>
    <property type="match status" value="1"/>
</dbReference>
<name>A0A1S3HPF9_LINAN</name>
<dbReference type="KEGG" id="lak:106157003"/>